<evidence type="ECO:0000313" key="1">
    <source>
        <dbReference type="EMBL" id="KAF0041424.1"/>
    </source>
</evidence>
<comment type="caution">
    <text evidence="1">The sequence shown here is derived from an EMBL/GenBank/DDBJ whole genome shotgun (WGS) entry which is preliminary data.</text>
</comment>
<dbReference type="AlphaFoldDB" id="A0A6A4TE06"/>
<protein>
    <submittedName>
        <fullName evidence="1">Uncharacterized protein</fullName>
    </submittedName>
</protein>
<gene>
    <name evidence="1" type="ORF">F2P81_007322</name>
</gene>
<reference evidence="1 2" key="1">
    <citation type="submission" date="2019-06" db="EMBL/GenBank/DDBJ databases">
        <title>Draft genomes of female and male turbot (Scophthalmus maximus).</title>
        <authorList>
            <person name="Xu H."/>
            <person name="Xu X.-W."/>
            <person name="Shao C."/>
            <person name="Chen S."/>
        </authorList>
    </citation>
    <scope>NUCLEOTIDE SEQUENCE [LARGE SCALE GENOMIC DNA]</scope>
    <source>
        <strain evidence="1">Ysfricsl-2016a</strain>
        <tissue evidence="1">Blood</tissue>
    </source>
</reference>
<name>A0A6A4TE06_SCOMX</name>
<proteinExistence type="predicted"/>
<organism evidence="1 2">
    <name type="scientific">Scophthalmus maximus</name>
    <name type="common">Turbot</name>
    <name type="synonym">Psetta maxima</name>
    <dbReference type="NCBI Taxonomy" id="52904"/>
    <lineage>
        <taxon>Eukaryota</taxon>
        <taxon>Metazoa</taxon>
        <taxon>Chordata</taxon>
        <taxon>Craniata</taxon>
        <taxon>Vertebrata</taxon>
        <taxon>Euteleostomi</taxon>
        <taxon>Actinopterygii</taxon>
        <taxon>Neopterygii</taxon>
        <taxon>Teleostei</taxon>
        <taxon>Neoteleostei</taxon>
        <taxon>Acanthomorphata</taxon>
        <taxon>Carangaria</taxon>
        <taxon>Pleuronectiformes</taxon>
        <taxon>Pleuronectoidei</taxon>
        <taxon>Scophthalmidae</taxon>
        <taxon>Scophthalmus</taxon>
    </lineage>
</organism>
<dbReference type="Proteomes" id="UP000438429">
    <property type="component" value="Unassembled WGS sequence"/>
</dbReference>
<dbReference type="EMBL" id="VEVO01000006">
    <property type="protein sequence ID" value="KAF0041424.1"/>
    <property type="molecule type" value="Genomic_DNA"/>
</dbReference>
<evidence type="ECO:0000313" key="2">
    <source>
        <dbReference type="Proteomes" id="UP000438429"/>
    </source>
</evidence>
<accession>A0A6A4TE06</accession>
<sequence>MGPLRGRLDSAKIVPVAFTSTLLGASSKSRFFPDNVSASPCGNTVESILTSRIADFKRCMPVRDSERLSAALRNVTVSHDTHKRWLHFPGVRCRCSVPPPLAAPSGTHRSDDGTLSQLAQGFTDTQMCRGFQTHCVKRGMSYI</sequence>